<dbReference type="EnsemblPlants" id="MELO3C011014.2.1">
    <property type="protein sequence ID" value="MELO3C011014.2.1"/>
    <property type="gene ID" value="MELO3C011014.2"/>
</dbReference>
<accession>A0A9I9D042</accession>
<dbReference type="Gramene" id="MELO3C011014.2.1">
    <property type="protein sequence ID" value="MELO3C011014.2.1"/>
    <property type="gene ID" value="MELO3C011014.2"/>
</dbReference>
<reference evidence="2" key="1">
    <citation type="submission" date="2023-03" db="UniProtKB">
        <authorList>
            <consortium name="EnsemblPlants"/>
        </authorList>
    </citation>
    <scope>IDENTIFICATION</scope>
</reference>
<protein>
    <submittedName>
        <fullName evidence="2">Uncharacterized protein</fullName>
    </submittedName>
</protein>
<sequence length="258" mass="28552">MASTHKCSISFNSDEFTPKEHFVADILEELTLLIQKSEFSLGLPPSWPVRRKRSAVVSPPDCSSVVAQPPPPPSSSERAKESSPTTPLSFNLLRSESDENIANVKVSKRKAPLDKDVEAMKQHFVHLKTINSELKAKKQEVPMILGGSTNQSEIPEIGTSSSGTKSSHSNVENNLHECQPSMKNQTAPVAEQSNHNQNHQIPTGEIPLLDPMGIPDLNLTIEQNVQMNYTKYMAAKARQNRIRIWKNKKNNNSNGPAN</sequence>
<evidence type="ECO:0000256" key="1">
    <source>
        <dbReference type="SAM" id="MobiDB-lite"/>
    </source>
</evidence>
<dbReference type="PANTHER" id="PTHR37614">
    <property type="entry name" value="OS02G0121400 PROTEIN"/>
    <property type="match status" value="1"/>
</dbReference>
<feature type="region of interest" description="Disordered" evidence="1">
    <location>
        <begin position="148"/>
        <end position="172"/>
    </location>
</feature>
<name>A0A9I9D042_CUCME</name>
<feature type="compositionally biased region" description="Low complexity" evidence="1">
    <location>
        <begin position="158"/>
        <end position="169"/>
    </location>
</feature>
<proteinExistence type="predicted"/>
<feature type="region of interest" description="Disordered" evidence="1">
    <location>
        <begin position="52"/>
        <end position="90"/>
    </location>
</feature>
<dbReference type="PANTHER" id="PTHR37614:SF2">
    <property type="entry name" value="OS02G0121400 PROTEIN"/>
    <property type="match status" value="1"/>
</dbReference>
<dbReference type="AlphaFoldDB" id="A0A9I9D042"/>
<organism evidence="2">
    <name type="scientific">Cucumis melo</name>
    <name type="common">Muskmelon</name>
    <dbReference type="NCBI Taxonomy" id="3656"/>
    <lineage>
        <taxon>Eukaryota</taxon>
        <taxon>Viridiplantae</taxon>
        <taxon>Streptophyta</taxon>
        <taxon>Embryophyta</taxon>
        <taxon>Tracheophyta</taxon>
        <taxon>Spermatophyta</taxon>
        <taxon>Magnoliopsida</taxon>
        <taxon>eudicotyledons</taxon>
        <taxon>Gunneridae</taxon>
        <taxon>Pentapetalae</taxon>
        <taxon>rosids</taxon>
        <taxon>fabids</taxon>
        <taxon>Cucurbitales</taxon>
        <taxon>Cucurbitaceae</taxon>
        <taxon>Benincaseae</taxon>
        <taxon>Cucumis</taxon>
    </lineage>
</organism>
<evidence type="ECO:0000313" key="2">
    <source>
        <dbReference type="EnsemblPlants" id="MELO3C011014.2.1"/>
    </source>
</evidence>